<feature type="domain" description="ABC transporter substrate-binding protein PnrA-like" evidence="7">
    <location>
        <begin position="38"/>
        <end position="340"/>
    </location>
</feature>
<evidence type="ECO:0000256" key="4">
    <source>
        <dbReference type="ARBA" id="ARBA00022729"/>
    </source>
</evidence>
<dbReference type="Gene3D" id="3.40.50.2300">
    <property type="match status" value="2"/>
</dbReference>
<dbReference type="CDD" id="cd06354">
    <property type="entry name" value="PBP1_PrnA-like"/>
    <property type="match status" value="1"/>
</dbReference>
<dbReference type="InterPro" id="IPR050957">
    <property type="entry name" value="BMP_lipoprotein"/>
</dbReference>
<keyword evidence="6" id="KW-0449">Lipoprotein</keyword>
<dbReference type="Pfam" id="PF02608">
    <property type="entry name" value="Bmp"/>
    <property type="match status" value="1"/>
</dbReference>
<evidence type="ECO:0000256" key="1">
    <source>
        <dbReference type="ARBA" id="ARBA00004193"/>
    </source>
</evidence>
<evidence type="ECO:0000256" key="5">
    <source>
        <dbReference type="ARBA" id="ARBA00023136"/>
    </source>
</evidence>
<reference evidence="8" key="1">
    <citation type="submission" date="2018-05" db="EMBL/GenBank/DDBJ databases">
        <authorList>
            <person name="Lanie J.A."/>
            <person name="Ng W.-L."/>
            <person name="Kazmierczak K.M."/>
            <person name="Andrzejewski T.M."/>
            <person name="Davidsen T.M."/>
            <person name="Wayne K.J."/>
            <person name="Tettelin H."/>
            <person name="Glass J.I."/>
            <person name="Rusch D."/>
            <person name="Podicherti R."/>
            <person name="Tsui H.-C.T."/>
            <person name="Winkler M.E."/>
        </authorList>
    </citation>
    <scope>NUCLEOTIDE SEQUENCE</scope>
</reference>
<dbReference type="PANTHER" id="PTHR34296">
    <property type="entry name" value="TRANSCRIPTIONAL ACTIVATOR PROTEIN MED"/>
    <property type="match status" value="1"/>
</dbReference>
<keyword evidence="4" id="KW-0732">Signal</keyword>
<name>A0A381S515_9ZZZZ</name>
<keyword evidence="3" id="KW-1003">Cell membrane</keyword>
<proteinExistence type="inferred from homology"/>
<dbReference type="InterPro" id="IPR003760">
    <property type="entry name" value="PnrA-like"/>
</dbReference>
<dbReference type="SUPFAM" id="SSF53822">
    <property type="entry name" value="Periplasmic binding protein-like I"/>
    <property type="match status" value="1"/>
</dbReference>
<comment type="similarity">
    <text evidence="2">Belongs to the BMP lipoprotein family.</text>
</comment>
<keyword evidence="5" id="KW-0472">Membrane</keyword>
<accession>A0A381S515</accession>
<evidence type="ECO:0000256" key="2">
    <source>
        <dbReference type="ARBA" id="ARBA00008610"/>
    </source>
</evidence>
<dbReference type="PANTHER" id="PTHR34296:SF2">
    <property type="entry name" value="ABC TRANSPORTER GUANOSINE-BINDING PROTEIN NUPN"/>
    <property type="match status" value="1"/>
</dbReference>
<evidence type="ECO:0000256" key="6">
    <source>
        <dbReference type="ARBA" id="ARBA00023288"/>
    </source>
</evidence>
<evidence type="ECO:0000313" key="8">
    <source>
        <dbReference type="EMBL" id="SUZ99166.1"/>
    </source>
</evidence>
<organism evidence="8">
    <name type="scientific">marine metagenome</name>
    <dbReference type="NCBI Taxonomy" id="408172"/>
    <lineage>
        <taxon>unclassified sequences</taxon>
        <taxon>metagenomes</taxon>
        <taxon>ecological metagenomes</taxon>
    </lineage>
</organism>
<protein>
    <recommendedName>
        <fullName evidence="7">ABC transporter substrate-binding protein PnrA-like domain-containing protein</fullName>
    </recommendedName>
</protein>
<gene>
    <name evidence="8" type="ORF">METZ01_LOCUS52020</name>
</gene>
<sequence>MTTNTHIMGGLTVAMMMAVGSLALMSAPVQAETAPAALIIAQGGLGDESWNDSANRGFQAGLKKASVKGRPIESKDVVAQGEEIMRRAADSGFGLVISLEWIHGEPMEKLAVDYPDTNWVIVNQTRKGKNVASVVFAEHEGSYLAGALAAQVTTDTSIKGINAAPVIGVIGGFKAPGIDKFIIGYIQGAKSINPNIDVKVAYADSFGDPAKGQQLAKAMFDEGADIVYQVAGGTGIGIIEAAKAEGHYAIGVDTDQDSMAPGSVLTSMIKRIDVALEDVVVNYADGKFPGGTVIGFGLAQNGVALSDMKHTKHLIPAAYLDKVASIKADIISGSIKVWDNTNQGYPDFFK</sequence>
<dbReference type="GO" id="GO:0005886">
    <property type="term" value="C:plasma membrane"/>
    <property type="evidence" value="ECO:0007669"/>
    <property type="project" value="UniProtKB-SubCell"/>
</dbReference>
<comment type="subcellular location">
    <subcellularLocation>
        <location evidence="1">Cell membrane</location>
        <topology evidence="1">Lipid-anchor</topology>
    </subcellularLocation>
</comment>
<dbReference type="EMBL" id="UINC01002675">
    <property type="protein sequence ID" value="SUZ99166.1"/>
    <property type="molecule type" value="Genomic_DNA"/>
</dbReference>
<evidence type="ECO:0000259" key="7">
    <source>
        <dbReference type="Pfam" id="PF02608"/>
    </source>
</evidence>
<dbReference type="AlphaFoldDB" id="A0A381S515"/>
<evidence type="ECO:0000256" key="3">
    <source>
        <dbReference type="ARBA" id="ARBA00022475"/>
    </source>
</evidence>
<dbReference type="InterPro" id="IPR028082">
    <property type="entry name" value="Peripla_BP_I"/>
</dbReference>